<name>A0ABX0P2F8_9BURK</name>
<dbReference type="CDD" id="cd06558">
    <property type="entry name" value="crotonase-like"/>
    <property type="match status" value="1"/>
</dbReference>
<proteinExistence type="inferred from homology"/>
<keyword evidence="4" id="KW-1185">Reference proteome</keyword>
<evidence type="ECO:0000256" key="1">
    <source>
        <dbReference type="ARBA" id="ARBA00005254"/>
    </source>
</evidence>
<gene>
    <name evidence="3" type="ORF">F2P45_31140</name>
</gene>
<dbReference type="PROSITE" id="PS00166">
    <property type="entry name" value="ENOYL_COA_HYDRATASE"/>
    <property type="match status" value="1"/>
</dbReference>
<accession>A0ABX0P2F8</accession>
<dbReference type="InterPro" id="IPR018376">
    <property type="entry name" value="Enoyl-CoA_hyd/isom_CS"/>
</dbReference>
<dbReference type="InterPro" id="IPR029045">
    <property type="entry name" value="ClpP/crotonase-like_dom_sf"/>
</dbReference>
<reference evidence="3 4" key="1">
    <citation type="submission" date="2019-10" db="EMBL/GenBank/DDBJ databases">
        <title>Taxonomy of Antarctic Massilia spp.: description of Massilia rubra sp. nov., Massilia aquatica sp. nov., Massilia mucilaginosa sp. nov., Massilia frigida sp. nov. isolated from streams, lakes and regoliths.</title>
        <authorList>
            <person name="Holochova P."/>
            <person name="Sedlacek I."/>
            <person name="Kralova S."/>
            <person name="Maslanova I."/>
            <person name="Busse H.-J."/>
            <person name="Stankova E."/>
            <person name="Vrbovska V."/>
            <person name="Kovarovic V."/>
            <person name="Bartak M."/>
            <person name="Svec P."/>
            <person name="Pantucek R."/>
        </authorList>
    </citation>
    <scope>NUCLEOTIDE SEQUENCE [LARGE SCALE GENOMIC DNA]</scope>
    <source>
        <strain evidence="3 4">CCM 8733</strain>
    </source>
</reference>
<dbReference type="Gene3D" id="3.90.226.10">
    <property type="entry name" value="2-enoyl-CoA Hydratase, Chain A, domain 1"/>
    <property type="match status" value="1"/>
</dbReference>
<dbReference type="Pfam" id="PF00378">
    <property type="entry name" value="ECH_1"/>
    <property type="match status" value="1"/>
</dbReference>
<evidence type="ECO:0000313" key="4">
    <source>
        <dbReference type="Proteomes" id="UP000609726"/>
    </source>
</evidence>
<sequence>MSSRSFVRVERIGRDGAVRRLRLDRPERANAYHQVLLTELDAALADARADASVKAIIVTGSGERAFCSGADRDELRTRGALDGIELFSRKVFDRLAGLPLPTVACINGAAIGGGLELALACDIRVCSAEARFALPELSLGLTPAAGGVRRLPGLIGHARAAEIILFQRTLDAVTAQSWGLVAECGGDYQARALALAETAAGLDPMAFRLGKMLLEQEQQRVQANLESLAQGLLYGRNQHRTLS</sequence>
<protein>
    <submittedName>
        <fullName evidence="3">Enoyl-CoA hydratase/isomerase family protein</fullName>
    </submittedName>
</protein>
<organism evidence="3 4">
    <name type="scientific">Massilia mucilaginosa</name>
    <dbReference type="NCBI Taxonomy" id="2609282"/>
    <lineage>
        <taxon>Bacteria</taxon>
        <taxon>Pseudomonadati</taxon>
        <taxon>Pseudomonadota</taxon>
        <taxon>Betaproteobacteria</taxon>
        <taxon>Burkholderiales</taxon>
        <taxon>Oxalobacteraceae</taxon>
        <taxon>Telluria group</taxon>
        <taxon>Massilia</taxon>
    </lineage>
</organism>
<dbReference type="PANTHER" id="PTHR11941:SF54">
    <property type="entry name" value="ENOYL-COA HYDRATASE, MITOCHONDRIAL"/>
    <property type="match status" value="1"/>
</dbReference>
<dbReference type="Proteomes" id="UP000609726">
    <property type="component" value="Unassembled WGS sequence"/>
</dbReference>
<comment type="similarity">
    <text evidence="1 2">Belongs to the enoyl-CoA hydratase/isomerase family.</text>
</comment>
<dbReference type="InterPro" id="IPR001753">
    <property type="entry name" value="Enoyl-CoA_hydra/iso"/>
</dbReference>
<dbReference type="PANTHER" id="PTHR11941">
    <property type="entry name" value="ENOYL-COA HYDRATASE-RELATED"/>
    <property type="match status" value="1"/>
</dbReference>
<evidence type="ECO:0000313" key="3">
    <source>
        <dbReference type="EMBL" id="NHZ93430.1"/>
    </source>
</evidence>
<evidence type="ECO:0000256" key="2">
    <source>
        <dbReference type="RuleBase" id="RU003707"/>
    </source>
</evidence>
<dbReference type="SUPFAM" id="SSF52096">
    <property type="entry name" value="ClpP/crotonase"/>
    <property type="match status" value="1"/>
</dbReference>
<comment type="caution">
    <text evidence="3">The sequence shown here is derived from an EMBL/GenBank/DDBJ whole genome shotgun (WGS) entry which is preliminary data.</text>
</comment>
<dbReference type="RefSeq" id="WP_166882115.1">
    <property type="nucleotide sequence ID" value="NZ_WHJH01000073.1"/>
</dbReference>
<dbReference type="EMBL" id="WHJH01000073">
    <property type="protein sequence ID" value="NHZ93430.1"/>
    <property type="molecule type" value="Genomic_DNA"/>
</dbReference>